<accession>A0ABN2N8X0</accession>
<dbReference type="Proteomes" id="UP001500449">
    <property type="component" value="Unassembled WGS sequence"/>
</dbReference>
<evidence type="ECO:0000313" key="1">
    <source>
        <dbReference type="EMBL" id="GAA1858185.1"/>
    </source>
</evidence>
<gene>
    <name evidence="1" type="ORF">GCM10009836_42960</name>
</gene>
<name>A0ABN2N8X0_9PSEU</name>
<reference evidence="1 2" key="1">
    <citation type="journal article" date="2019" name="Int. J. Syst. Evol. Microbiol.">
        <title>The Global Catalogue of Microorganisms (GCM) 10K type strain sequencing project: providing services to taxonomists for standard genome sequencing and annotation.</title>
        <authorList>
            <consortium name="The Broad Institute Genomics Platform"/>
            <consortium name="The Broad Institute Genome Sequencing Center for Infectious Disease"/>
            <person name="Wu L."/>
            <person name="Ma J."/>
        </authorList>
    </citation>
    <scope>NUCLEOTIDE SEQUENCE [LARGE SCALE GENOMIC DNA]</scope>
    <source>
        <strain evidence="1 2">JCM 16009</strain>
    </source>
</reference>
<keyword evidence="2" id="KW-1185">Reference proteome</keyword>
<comment type="caution">
    <text evidence="1">The sequence shown here is derived from an EMBL/GenBank/DDBJ whole genome shotgun (WGS) entry which is preliminary data.</text>
</comment>
<proteinExistence type="predicted"/>
<protein>
    <submittedName>
        <fullName evidence="1">Uncharacterized protein</fullName>
    </submittedName>
</protein>
<sequence length="160" mass="16905">MSPDARSWARRRLAELICSIAGDVFGATVVDRPLVPGSIVSVARLEDGLAGVRASALAASVARAELYDYATGARATGSTWADIAEALGVDDEHGVPAELAYELIVEGRAVPRRRSLWQPTARWTCGSCGESVVDHGPYDGCAVNNESGHEDHCPRIEGSS</sequence>
<evidence type="ECO:0000313" key="2">
    <source>
        <dbReference type="Proteomes" id="UP001500449"/>
    </source>
</evidence>
<organism evidence="1 2">
    <name type="scientific">Pseudonocardia ailaonensis</name>
    <dbReference type="NCBI Taxonomy" id="367279"/>
    <lineage>
        <taxon>Bacteria</taxon>
        <taxon>Bacillati</taxon>
        <taxon>Actinomycetota</taxon>
        <taxon>Actinomycetes</taxon>
        <taxon>Pseudonocardiales</taxon>
        <taxon>Pseudonocardiaceae</taxon>
        <taxon>Pseudonocardia</taxon>
    </lineage>
</organism>
<dbReference type="EMBL" id="BAAAQK010000016">
    <property type="protein sequence ID" value="GAA1858185.1"/>
    <property type="molecule type" value="Genomic_DNA"/>
</dbReference>